<feature type="compositionally biased region" description="Low complexity" evidence="8">
    <location>
        <begin position="343"/>
        <end position="356"/>
    </location>
</feature>
<feature type="region of interest" description="Disordered" evidence="8">
    <location>
        <begin position="340"/>
        <end position="362"/>
    </location>
</feature>
<evidence type="ECO:0000313" key="9">
    <source>
        <dbReference type="EnsemblProtists" id="EOD31058"/>
    </source>
</evidence>
<dbReference type="PaxDb" id="2903-EOD23453"/>
<keyword evidence="6" id="KW-0406">Ion transport</keyword>
<keyword evidence="3" id="KW-1003">Cell membrane</keyword>
<dbReference type="EnsemblProtists" id="EOD31058">
    <property type="protein sequence ID" value="EOD31058"/>
    <property type="gene ID" value="EMIHUDRAFT_203141"/>
</dbReference>
<proteinExistence type="predicted"/>
<name>A0A0D3K5M3_EMIH1</name>
<dbReference type="GeneID" id="17268998"/>
<evidence type="ECO:0000256" key="4">
    <source>
        <dbReference type="ARBA" id="ARBA00022692"/>
    </source>
</evidence>
<evidence type="ECO:0000256" key="6">
    <source>
        <dbReference type="ARBA" id="ARBA00023065"/>
    </source>
</evidence>
<evidence type="ECO:0000256" key="7">
    <source>
        <dbReference type="ARBA" id="ARBA00023136"/>
    </source>
</evidence>
<sequence length="362" mass="39834">MQDISTALATPEALDDYMPGVLEEKSLLSMTHLWDASTWARHKSRHRWAHMLVAWPHSSILRAIRLPLGVILLVTLAVLQINALLAEAGRPRLTLPLAPLSLQASSLGLLLVFRNNQTHERLKEAQKAMGGLGALAREIMQLLVVHVPPEKGRAVALAARLLALFGWALKMQCRNEPERLYPIAEVLLPRAHSWLLSRPHRPGTVLLRLRAVVGELRKDGLLSSDAFKFIEERLAKLSAADAACVRLATFPVPPSYHRHGSRAIVLWLGSLPFVMEGLGCHPLQTAVAIAIEVEQPLDVLPLHEFARGMSNDVHDVLEAWTTMPAVPRACDDYSDLGKESYLGSGRSSSARGSTAAVDKKER</sequence>
<evidence type="ECO:0000256" key="1">
    <source>
        <dbReference type="ARBA" id="ARBA00004651"/>
    </source>
</evidence>
<dbReference type="GO" id="GO:0005886">
    <property type="term" value="C:plasma membrane"/>
    <property type="evidence" value="ECO:0007669"/>
    <property type="project" value="UniProtKB-SubCell"/>
</dbReference>
<dbReference type="PANTHER" id="PTHR33281">
    <property type="entry name" value="UPF0187 PROTEIN YNEE"/>
    <property type="match status" value="1"/>
</dbReference>
<dbReference type="RefSeq" id="XP_005783487.1">
    <property type="nucleotide sequence ID" value="XM_005783430.1"/>
</dbReference>
<evidence type="ECO:0000313" key="10">
    <source>
        <dbReference type="Proteomes" id="UP000013827"/>
    </source>
</evidence>
<accession>A0A0D3K5M3</accession>
<keyword evidence="5" id="KW-1133">Transmembrane helix</keyword>
<reference evidence="10" key="1">
    <citation type="journal article" date="2013" name="Nature">
        <title>Pan genome of the phytoplankton Emiliania underpins its global distribution.</title>
        <authorList>
            <person name="Read B.A."/>
            <person name="Kegel J."/>
            <person name="Klute M.J."/>
            <person name="Kuo A."/>
            <person name="Lefebvre S.C."/>
            <person name="Maumus F."/>
            <person name="Mayer C."/>
            <person name="Miller J."/>
            <person name="Monier A."/>
            <person name="Salamov A."/>
            <person name="Young J."/>
            <person name="Aguilar M."/>
            <person name="Claverie J.M."/>
            <person name="Frickenhaus S."/>
            <person name="Gonzalez K."/>
            <person name="Herman E.K."/>
            <person name="Lin Y.C."/>
            <person name="Napier J."/>
            <person name="Ogata H."/>
            <person name="Sarno A.F."/>
            <person name="Shmutz J."/>
            <person name="Schroeder D."/>
            <person name="de Vargas C."/>
            <person name="Verret F."/>
            <person name="von Dassow P."/>
            <person name="Valentin K."/>
            <person name="Van de Peer Y."/>
            <person name="Wheeler G."/>
            <person name="Dacks J.B."/>
            <person name="Delwiche C.F."/>
            <person name="Dyhrman S.T."/>
            <person name="Glockner G."/>
            <person name="John U."/>
            <person name="Richards T."/>
            <person name="Worden A.Z."/>
            <person name="Zhang X."/>
            <person name="Grigoriev I.V."/>
            <person name="Allen A.E."/>
            <person name="Bidle K."/>
            <person name="Borodovsky M."/>
            <person name="Bowler C."/>
            <person name="Brownlee C."/>
            <person name="Cock J.M."/>
            <person name="Elias M."/>
            <person name="Gladyshev V.N."/>
            <person name="Groth M."/>
            <person name="Guda C."/>
            <person name="Hadaegh A."/>
            <person name="Iglesias-Rodriguez M.D."/>
            <person name="Jenkins J."/>
            <person name="Jones B.M."/>
            <person name="Lawson T."/>
            <person name="Leese F."/>
            <person name="Lindquist E."/>
            <person name="Lobanov A."/>
            <person name="Lomsadze A."/>
            <person name="Malik S.B."/>
            <person name="Marsh M.E."/>
            <person name="Mackinder L."/>
            <person name="Mock T."/>
            <person name="Mueller-Roeber B."/>
            <person name="Pagarete A."/>
            <person name="Parker M."/>
            <person name="Probert I."/>
            <person name="Quesneville H."/>
            <person name="Raines C."/>
            <person name="Rensing S.A."/>
            <person name="Riano-Pachon D.M."/>
            <person name="Richier S."/>
            <person name="Rokitta S."/>
            <person name="Shiraiwa Y."/>
            <person name="Soanes D.M."/>
            <person name="van der Giezen M."/>
            <person name="Wahlund T.M."/>
            <person name="Williams B."/>
            <person name="Wilson W."/>
            <person name="Wolfe G."/>
            <person name="Wurch L.L."/>
        </authorList>
    </citation>
    <scope>NUCLEOTIDE SEQUENCE</scope>
</reference>
<reference evidence="9" key="2">
    <citation type="submission" date="2024-10" db="UniProtKB">
        <authorList>
            <consortium name="EnsemblProtists"/>
        </authorList>
    </citation>
    <scope>IDENTIFICATION</scope>
</reference>
<keyword evidence="7" id="KW-0472">Membrane</keyword>
<keyword evidence="2" id="KW-0813">Transport</keyword>
<dbReference type="EnsemblProtists" id="EOD23453">
    <property type="protein sequence ID" value="EOD23453"/>
    <property type="gene ID" value="EMIHUDRAFT_239630"/>
</dbReference>
<comment type="subcellular location">
    <subcellularLocation>
        <location evidence="1">Cell membrane</location>
        <topology evidence="1">Multi-pass membrane protein</topology>
    </subcellularLocation>
</comment>
<protein>
    <submittedName>
        <fullName evidence="9">Uncharacterized protein</fullName>
    </submittedName>
</protein>
<keyword evidence="10" id="KW-1185">Reference proteome</keyword>
<evidence type="ECO:0000256" key="5">
    <source>
        <dbReference type="ARBA" id="ARBA00022989"/>
    </source>
</evidence>
<dbReference type="STRING" id="2903.R1CKM2"/>
<dbReference type="Pfam" id="PF25539">
    <property type="entry name" value="Bestrophin_2"/>
    <property type="match status" value="1"/>
</dbReference>
<evidence type="ECO:0000256" key="2">
    <source>
        <dbReference type="ARBA" id="ARBA00022448"/>
    </source>
</evidence>
<evidence type="ECO:0000256" key="3">
    <source>
        <dbReference type="ARBA" id="ARBA00022475"/>
    </source>
</evidence>
<dbReference type="KEGG" id="ehx:EMIHUDRAFT_239630"/>
<dbReference type="InterPro" id="IPR044669">
    <property type="entry name" value="YneE/VCCN1/2-like"/>
</dbReference>
<organism evidence="9 10">
    <name type="scientific">Emiliania huxleyi (strain CCMP1516)</name>
    <dbReference type="NCBI Taxonomy" id="280463"/>
    <lineage>
        <taxon>Eukaryota</taxon>
        <taxon>Haptista</taxon>
        <taxon>Haptophyta</taxon>
        <taxon>Prymnesiophyceae</taxon>
        <taxon>Isochrysidales</taxon>
        <taxon>Noelaerhabdaceae</taxon>
        <taxon>Emiliania</taxon>
    </lineage>
</organism>
<dbReference type="GO" id="GO:0005254">
    <property type="term" value="F:chloride channel activity"/>
    <property type="evidence" value="ECO:0007669"/>
    <property type="project" value="InterPro"/>
</dbReference>
<dbReference type="OMA" id="STESCEW"/>
<dbReference type="RefSeq" id="XP_005775882.1">
    <property type="nucleotide sequence ID" value="XM_005775825.1"/>
</dbReference>
<dbReference type="PANTHER" id="PTHR33281:SF19">
    <property type="entry name" value="VOLTAGE-DEPENDENT ANION CHANNEL-FORMING PROTEIN YNEE"/>
    <property type="match status" value="1"/>
</dbReference>
<dbReference type="GeneID" id="17276331"/>
<dbReference type="AlphaFoldDB" id="A0A0D3K5M3"/>
<dbReference type="HOGENOM" id="CLU_765996_0_0_1"/>
<evidence type="ECO:0000256" key="8">
    <source>
        <dbReference type="SAM" id="MobiDB-lite"/>
    </source>
</evidence>
<dbReference type="KEGG" id="ehx:EMIHUDRAFT_203141"/>
<keyword evidence="4" id="KW-0812">Transmembrane</keyword>
<dbReference type="Proteomes" id="UP000013827">
    <property type="component" value="Unassembled WGS sequence"/>
</dbReference>